<comment type="caution">
    <text evidence="2">The sequence shown here is derived from an EMBL/GenBank/DDBJ whole genome shotgun (WGS) entry which is preliminary data.</text>
</comment>
<sequence>MAAIQASKSPSSLLSTSSSTTMSGSFPTGEPTSKDQTLLNLGVYTLPSQSRFQSANDVRKAFRLESKEATGPKSSYGRKSSPKARDWTMKYREGTKHSWTEPPVTLEPDVNVTNWGRFWNPLKAPSPKALKDRGLNYISRAKLDNMAHYEDVFIIWKSNHRRNYDYDDDYATIPHLEDWEMKCALEGNWARLSHMLTVPKKKNPAQQLGERKLENMRPLKDWKGEWYLAKKVFWLKQKHDEWKKTKMEGCVEVKDLHKERDDVAESFEEEVEAAESVLAIAGEVIVPSADSDPTLTANRTPSPAPMLKKRKRAVRGAETAPMAQSNGDELRRGKRARKATVPFGSRNEGRSPVGNRSTTIAAPAPNDNTSNVVAPAPNTTTTTTNLEAPSPNDESEGPSRVVAPRCIRLIIGFGEPPVLRVPPTSS</sequence>
<proteinExistence type="predicted"/>
<feature type="compositionally biased region" description="Polar residues" evidence="1">
    <location>
        <begin position="291"/>
        <end position="301"/>
    </location>
</feature>
<name>A0A9P6GMT7_9PLEO</name>
<evidence type="ECO:0000313" key="3">
    <source>
        <dbReference type="Proteomes" id="UP000756921"/>
    </source>
</evidence>
<dbReference type="OrthoDB" id="10643242at2759"/>
<gene>
    <name evidence="2" type="ORF">PMIN01_03419</name>
</gene>
<feature type="region of interest" description="Disordered" evidence="1">
    <location>
        <begin position="289"/>
        <end position="401"/>
    </location>
</feature>
<evidence type="ECO:0000256" key="1">
    <source>
        <dbReference type="SAM" id="MobiDB-lite"/>
    </source>
</evidence>
<dbReference type="EMBL" id="WJXW01000003">
    <property type="protein sequence ID" value="KAF9738136.1"/>
    <property type="molecule type" value="Genomic_DNA"/>
</dbReference>
<feature type="region of interest" description="Disordered" evidence="1">
    <location>
        <begin position="1"/>
        <end position="37"/>
    </location>
</feature>
<dbReference type="Proteomes" id="UP000756921">
    <property type="component" value="Unassembled WGS sequence"/>
</dbReference>
<accession>A0A9P6GMT7</accession>
<feature type="compositionally biased region" description="Polar residues" evidence="1">
    <location>
        <begin position="354"/>
        <end position="372"/>
    </location>
</feature>
<dbReference type="AlphaFoldDB" id="A0A9P6GMT7"/>
<organism evidence="2 3">
    <name type="scientific">Paraphaeosphaeria minitans</name>
    <dbReference type="NCBI Taxonomy" id="565426"/>
    <lineage>
        <taxon>Eukaryota</taxon>
        <taxon>Fungi</taxon>
        <taxon>Dikarya</taxon>
        <taxon>Ascomycota</taxon>
        <taxon>Pezizomycotina</taxon>
        <taxon>Dothideomycetes</taxon>
        <taxon>Pleosporomycetidae</taxon>
        <taxon>Pleosporales</taxon>
        <taxon>Massarineae</taxon>
        <taxon>Didymosphaeriaceae</taxon>
        <taxon>Paraphaeosphaeria</taxon>
    </lineage>
</organism>
<protein>
    <submittedName>
        <fullName evidence="2">Uncharacterized protein</fullName>
    </submittedName>
</protein>
<reference evidence="2" key="1">
    <citation type="journal article" date="2020" name="Mol. Plant Microbe Interact.">
        <title>Genome Sequence of the Biocontrol Agent Coniothyrium minitans strain Conio (IMI 134523).</title>
        <authorList>
            <person name="Patel D."/>
            <person name="Shittu T.A."/>
            <person name="Baroncelli R."/>
            <person name="Muthumeenakshi S."/>
            <person name="Osborne T.H."/>
            <person name="Janganan T.K."/>
            <person name="Sreenivasaprasad S."/>
        </authorList>
    </citation>
    <scope>NUCLEOTIDE SEQUENCE</scope>
    <source>
        <strain evidence="2">Conio</strain>
    </source>
</reference>
<evidence type="ECO:0000313" key="2">
    <source>
        <dbReference type="EMBL" id="KAF9738136.1"/>
    </source>
</evidence>
<feature type="compositionally biased region" description="Low complexity" evidence="1">
    <location>
        <begin position="7"/>
        <end position="29"/>
    </location>
</feature>
<keyword evidence="3" id="KW-1185">Reference proteome</keyword>
<feature type="region of interest" description="Disordered" evidence="1">
    <location>
        <begin position="63"/>
        <end position="85"/>
    </location>
</feature>